<dbReference type="Gramene" id="RZC51765">
    <property type="protein sequence ID" value="RZC51765"/>
    <property type="gene ID" value="C5167_020193"/>
</dbReference>
<dbReference type="GO" id="GO:0031490">
    <property type="term" value="F:chromatin DNA binding"/>
    <property type="evidence" value="ECO:0007669"/>
    <property type="project" value="InterPro"/>
</dbReference>
<evidence type="ECO:0000313" key="3">
    <source>
        <dbReference type="Proteomes" id="UP000316621"/>
    </source>
</evidence>
<name>A0A4Y7IWI0_PAPSO</name>
<reference evidence="2 3" key="1">
    <citation type="journal article" date="2018" name="Science">
        <title>The opium poppy genome and morphinan production.</title>
        <authorList>
            <person name="Guo L."/>
            <person name="Winzer T."/>
            <person name="Yang X."/>
            <person name="Li Y."/>
            <person name="Ning Z."/>
            <person name="He Z."/>
            <person name="Teodor R."/>
            <person name="Lu Y."/>
            <person name="Bowser T.A."/>
            <person name="Graham I.A."/>
            <person name="Ye K."/>
        </authorList>
    </citation>
    <scope>NUCLEOTIDE SEQUENCE [LARGE SCALE GENOMIC DNA]</scope>
    <source>
        <strain evidence="3">cv. HN1</strain>
        <tissue evidence="2">Leaves</tissue>
    </source>
</reference>
<feature type="region of interest" description="Disordered" evidence="1">
    <location>
        <begin position="215"/>
        <end position="256"/>
    </location>
</feature>
<dbReference type="Proteomes" id="UP000316621">
    <property type="component" value="Chromosome 2"/>
</dbReference>
<feature type="compositionally biased region" description="Polar residues" evidence="1">
    <location>
        <begin position="246"/>
        <end position="256"/>
    </location>
</feature>
<organism evidence="2 3">
    <name type="scientific">Papaver somniferum</name>
    <name type="common">Opium poppy</name>
    <dbReference type="NCBI Taxonomy" id="3469"/>
    <lineage>
        <taxon>Eukaryota</taxon>
        <taxon>Viridiplantae</taxon>
        <taxon>Streptophyta</taxon>
        <taxon>Embryophyta</taxon>
        <taxon>Tracheophyta</taxon>
        <taxon>Spermatophyta</taxon>
        <taxon>Magnoliopsida</taxon>
        <taxon>Ranunculales</taxon>
        <taxon>Papaveraceae</taxon>
        <taxon>Papaveroideae</taxon>
        <taxon>Papaver</taxon>
    </lineage>
</organism>
<proteinExistence type="predicted"/>
<gene>
    <name evidence="2" type="ORF">C5167_020193</name>
</gene>
<evidence type="ECO:0000313" key="2">
    <source>
        <dbReference type="EMBL" id="RZC51765.1"/>
    </source>
</evidence>
<accession>A0A4Y7IWI0</accession>
<dbReference type="AlphaFoldDB" id="A0A4Y7IWI0"/>
<protein>
    <submittedName>
        <fullName evidence="2">Uncharacterized protein</fullName>
    </submittedName>
</protein>
<sequence>MLNFWGGNIGFGDTNKEKREKKPDFTLPLYSSSSSPPPPILIPSSATTMNTIDRFNDFTSTIYKTDSIFRELRNSLKILISYFLESVETMSLRDTSMGEQSEILKRIDFLIEMYIPRLDIMLGWLRSRLEQLPVSAENIPSNLQPEEIEFLRKYIKGLEKEQSFLQRSEIHCSYSMDDVIRWEKRLVGNMNMPNLMADFQSPGDQRSLLQIPQQKAGTPLQSTNLPSSTLSSCTPLASSDLPASVDGTSSRGTSTDVQTEITNKYNFMKEAYIPLLDEMLARWGCRIQQLPISSENLPSHLQPDEIEYIRKYKTNLEKARYMFQMSQGPRGSMDDVIRWEKKIVGYLNLANVMAAVQLPGDLLSQLQIPQLKQHDSNQNNPEKSVSTLTPIERLVRAVERSSPKALSAAVKDIRSVVSMTDVFAGAHPGEGFFHEKLASTTRGHVEGRNFQVINNVDEKKLKQCYSVERWVLDYNEDYGVTGFESSAATSGIKKSRLEVNHVLVQEVGATNHVLINTKLSISDESITLPSGAGEDVEGMIVNCTFSPISRSSSTEKFPALPMWFLIPANYPLCTPVLLDCLHDSQSHSYEYEYLLTDAKNKLYKSLHWIPDLTLTGMAESWDACANAAFSEHARRMEKYAVVPDSVLRENEHL</sequence>
<keyword evidence="3" id="KW-1185">Reference proteome</keyword>
<dbReference type="GO" id="GO:0003713">
    <property type="term" value="F:transcription coactivator activity"/>
    <property type="evidence" value="ECO:0007669"/>
    <property type="project" value="InterPro"/>
</dbReference>
<dbReference type="InterPro" id="IPR044661">
    <property type="entry name" value="MED15a/b/c-like"/>
</dbReference>
<feature type="compositionally biased region" description="Low complexity" evidence="1">
    <location>
        <begin position="218"/>
        <end position="239"/>
    </location>
</feature>
<evidence type="ECO:0000256" key="1">
    <source>
        <dbReference type="SAM" id="MobiDB-lite"/>
    </source>
</evidence>
<dbReference type="STRING" id="3469.A0A4Y7IWI0"/>
<dbReference type="EMBL" id="CM010716">
    <property type="protein sequence ID" value="RZC51765.1"/>
    <property type="molecule type" value="Genomic_DNA"/>
</dbReference>
<dbReference type="PANTHER" id="PTHR33137:SF4">
    <property type="entry name" value="MEDIATOR OF RNA POLYMERASE II TRANSCRIPTION SUBUNIT 15A-RELATED"/>
    <property type="match status" value="1"/>
</dbReference>
<dbReference type="PANTHER" id="PTHR33137">
    <property type="entry name" value="MEDIATOR OF RNA POLYMERASE II TRANSCRIPTION SUBUNIT 15A-RELATED"/>
    <property type="match status" value="1"/>
</dbReference>